<dbReference type="RefSeq" id="WP_147497159.1">
    <property type="nucleotide sequence ID" value="NZ_VOAP01000013.1"/>
</dbReference>
<name>A0A562XEE3_CAMHY</name>
<evidence type="ECO:0000256" key="1">
    <source>
        <dbReference type="SAM" id="SignalP"/>
    </source>
</evidence>
<accession>A0A562XEE3</accession>
<keyword evidence="1" id="KW-0732">Signal</keyword>
<reference evidence="2 3" key="1">
    <citation type="submission" date="2019-07" db="EMBL/GenBank/DDBJ databases">
        <title>Rapid identification of Enteric Bacteria from Whole Genome Sequences (WGS) using Average Nucleotide Identity (ANI).</title>
        <authorList>
            <person name="Lane C."/>
        </authorList>
    </citation>
    <scope>NUCLEOTIDE SEQUENCE [LARGE SCALE GENOMIC DNA]</scope>
    <source>
        <strain evidence="2 3">D2411</strain>
    </source>
</reference>
<dbReference type="EMBL" id="VOAP01000013">
    <property type="protein sequence ID" value="TWO20504.1"/>
    <property type="molecule type" value="Genomic_DNA"/>
</dbReference>
<sequence length="205" mass="23209">MKNFLFLSFLVISLASSLFGADLLASLTNGKFSGNSPGVKVLSLEEAKQVKGGFLYSYVGQLNQNEMLVLVRPFNKYELNPNYDEIKNETATSLTLTKIGQEYLSAIAEIAPISYKNHKEIKNMIDYAMTQHIGYVVTRNTSINRSQQYTYFTYKVVSYDEKLRTFHNLTTSNLLNNNQIIKTLSANFKSQFESQLGGLQIKSIR</sequence>
<feature type="chain" id="PRO_5022077996" evidence="1">
    <location>
        <begin position="21"/>
        <end position="205"/>
    </location>
</feature>
<gene>
    <name evidence="2" type="ORF">YZ82_04020</name>
</gene>
<proteinExistence type="predicted"/>
<dbReference type="AlphaFoldDB" id="A0A562XEE3"/>
<dbReference type="Proteomes" id="UP000321812">
    <property type="component" value="Unassembled WGS sequence"/>
</dbReference>
<protein>
    <submittedName>
        <fullName evidence="2">Uncharacterized protein</fullName>
    </submittedName>
</protein>
<comment type="caution">
    <text evidence="2">The sequence shown here is derived from an EMBL/GenBank/DDBJ whole genome shotgun (WGS) entry which is preliminary data.</text>
</comment>
<organism evidence="2 3">
    <name type="scientific">Campylobacter hyointestinalis</name>
    <dbReference type="NCBI Taxonomy" id="198"/>
    <lineage>
        <taxon>Bacteria</taxon>
        <taxon>Pseudomonadati</taxon>
        <taxon>Campylobacterota</taxon>
        <taxon>Epsilonproteobacteria</taxon>
        <taxon>Campylobacterales</taxon>
        <taxon>Campylobacteraceae</taxon>
        <taxon>Campylobacter</taxon>
    </lineage>
</organism>
<feature type="signal peptide" evidence="1">
    <location>
        <begin position="1"/>
        <end position="20"/>
    </location>
</feature>
<evidence type="ECO:0000313" key="3">
    <source>
        <dbReference type="Proteomes" id="UP000321812"/>
    </source>
</evidence>
<evidence type="ECO:0000313" key="2">
    <source>
        <dbReference type="EMBL" id="TWO20504.1"/>
    </source>
</evidence>